<dbReference type="GO" id="GO:0030864">
    <property type="term" value="C:cortical actin cytoskeleton"/>
    <property type="evidence" value="ECO:0007669"/>
    <property type="project" value="TreeGrafter"/>
</dbReference>
<feature type="coiled-coil region" evidence="5">
    <location>
        <begin position="597"/>
        <end position="624"/>
    </location>
</feature>
<feature type="compositionally biased region" description="Basic and acidic residues" evidence="6">
    <location>
        <begin position="117"/>
        <end position="127"/>
    </location>
</feature>
<evidence type="ECO:0000256" key="2">
    <source>
        <dbReference type="ARBA" id="ARBA00006469"/>
    </source>
</evidence>
<evidence type="ECO:0000256" key="3">
    <source>
        <dbReference type="ARBA" id="ARBA00022490"/>
    </source>
</evidence>
<keyword evidence="9" id="KW-1185">Reference proteome</keyword>
<feature type="domain" description="ASD2" evidence="7">
    <location>
        <begin position="337"/>
        <end position="626"/>
    </location>
</feature>
<evidence type="ECO:0000313" key="9">
    <source>
        <dbReference type="Proteomes" id="UP001187531"/>
    </source>
</evidence>
<gene>
    <name evidence="8" type="ORF">QYM36_009881</name>
</gene>
<name>A0AA88L393_ARTSF</name>
<evidence type="ECO:0000256" key="6">
    <source>
        <dbReference type="SAM" id="MobiDB-lite"/>
    </source>
</evidence>
<dbReference type="PROSITE" id="PS51307">
    <property type="entry name" value="ASD2"/>
    <property type="match status" value="1"/>
</dbReference>
<proteinExistence type="inferred from homology"/>
<dbReference type="Proteomes" id="UP001187531">
    <property type="component" value="Unassembled WGS sequence"/>
</dbReference>
<evidence type="ECO:0000313" key="8">
    <source>
        <dbReference type="EMBL" id="KAK2715032.1"/>
    </source>
</evidence>
<accession>A0AA88L393</accession>
<feature type="compositionally biased region" description="Pro residues" evidence="6">
    <location>
        <begin position="181"/>
        <end position="191"/>
    </location>
</feature>
<feature type="coiled-coil region" evidence="5">
    <location>
        <begin position="449"/>
        <end position="476"/>
    </location>
</feature>
<dbReference type="GO" id="GO:0005912">
    <property type="term" value="C:adherens junction"/>
    <property type="evidence" value="ECO:0007669"/>
    <property type="project" value="TreeGrafter"/>
</dbReference>
<keyword evidence="5" id="KW-0175">Coiled coil</keyword>
<comment type="subcellular location">
    <subcellularLocation>
        <location evidence="1">Cytoplasm</location>
        <location evidence="1">Cytoskeleton</location>
    </subcellularLocation>
</comment>
<evidence type="ECO:0000256" key="5">
    <source>
        <dbReference type="SAM" id="Coils"/>
    </source>
</evidence>
<dbReference type="GO" id="GO:0016324">
    <property type="term" value="C:apical plasma membrane"/>
    <property type="evidence" value="ECO:0007669"/>
    <property type="project" value="TreeGrafter"/>
</dbReference>
<evidence type="ECO:0000256" key="1">
    <source>
        <dbReference type="ARBA" id="ARBA00004245"/>
    </source>
</evidence>
<dbReference type="Gene3D" id="6.10.250.3120">
    <property type="match status" value="1"/>
</dbReference>
<dbReference type="SUPFAM" id="SSF101447">
    <property type="entry name" value="Formin homology 2 domain (FH2 domain)"/>
    <property type="match status" value="1"/>
</dbReference>
<dbReference type="EMBL" id="JAVRJZ010000012">
    <property type="protein sequence ID" value="KAK2715032.1"/>
    <property type="molecule type" value="Genomic_DNA"/>
</dbReference>
<dbReference type="GO" id="GO:0000902">
    <property type="term" value="P:cell morphogenesis"/>
    <property type="evidence" value="ECO:0007669"/>
    <property type="project" value="TreeGrafter"/>
</dbReference>
<dbReference type="GO" id="GO:0043296">
    <property type="term" value="C:apical junction complex"/>
    <property type="evidence" value="ECO:0007669"/>
    <property type="project" value="TreeGrafter"/>
</dbReference>
<protein>
    <recommendedName>
        <fullName evidence="7">ASD2 domain-containing protein</fullName>
    </recommendedName>
</protein>
<dbReference type="GO" id="GO:0051015">
    <property type="term" value="F:actin filament binding"/>
    <property type="evidence" value="ECO:0007669"/>
    <property type="project" value="InterPro"/>
</dbReference>
<comment type="similarity">
    <text evidence="2">Belongs to the shroom family.</text>
</comment>
<organism evidence="8 9">
    <name type="scientific">Artemia franciscana</name>
    <name type="common">Brine shrimp</name>
    <name type="synonym">Artemia sanfranciscana</name>
    <dbReference type="NCBI Taxonomy" id="6661"/>
    <lineage>
        <taxon>Eukaryota</taxon>
        <taxon>Metazoa</taxon>
        <taxon>Ecdysozoa</taxon>
        <taxon>Arthropoda</taxon>
        <taxon>Crustacea</taxon>
        <taxon>Branchiopoda</taxon>
        <taxon>Anostraca</taxon>
        <taxon>Artemiidae</taxon>
        <taxon>Artemia</taxon>
    </lineage>
</organism>
<dbReference type="GO" id="GO:0007015">
    <property type="term" value="P:actin filament organization"/>
    <property type="evidence" value="ECO:0007669"/>
    <property type="project" value="TreeGrafter"/>
</dbReference>
<dbReference type="AlphaFoldDB" id="A0AA88L393"/>
<keyword evidence="4" id="KW-0206">Cytoskeleton</keyword>
<dbReference type="PANTHER" id="PTHR15012:SF32">
    <property type="entry name" value="PROTEIN SHROOM"/>
    <property type="match status" value="1"/>
</dbReference>
<feature type="region of interest" description="Disordered" evidence="6">
    <location>
        <begin position="1"/>
        <end position="236"/>
    </location>
</feature>
<dbReference type="InterPro" id="IPR027685">
    <property type="entry name" value="Shroom_fam"/>
</dbReference>
<feature type="coiled-coil region" evidence="5">
    <location>
        <begin position="524"/>
        <end position="570"/>
    </location>
</feature>
<reference evidence="8" key="1">
    <citation type="submission" date="2023-07" db="EMBL/GenBank/DDBJ databases">
        <title>Chromosome-level genome assembly of Artemia franciscana.</title>
        <authorList>
            <person name="Jo E."/>
        </authorList>
    </citation>
    <scope>NUCLEOTIDE SEQUENCE</scope>
    <source>
        <tissue evidence="8">Whole body</tissue>
    </source>
</reference>
<dbReference type="InterPro" id="IPR014799">
    <property type="entry name" value="ASD2_dom"/>
</dbReference>
<evidence type="ECO:0000259" key="7">
    <source>
        <dbReference type="PROSITE" id="PS51307"/>
    </source>
</evidence>
<feature type="compositionally biased region" description="Polar residues" evidence="6">
    <location>
        <begin position="47"/>
        <end position="73"/>
    </location>
</feature>
<feature type="compositionally biased region" description="Polar residues" evidence="6">
    <location>
        <begin position="221"/>
        <end position="236"/>
    </location>
</feature>
<sequence length="633" mass="69833">MATLSSSTFPDIDSPSDGNFGQADAGPKSMQPPERPPKKPHMRPSVQHLQCNQRAAPQQPVGSSNNSFPSPSHTPSPVAKKPPAPEPPSRPDIESRIPPYHGRWEDIPGTNNSTHRHSNELGKVRDILEDDPPPALPARISPTFSEPISASYLKPPAFQGPPPVLPARLSPLGLEHRPMTPDLPPPPPPPIVSSDGALEDEPLPPPPSPLLSKENNKESYSETTGEITSPVISTDNFTSLDSPGAPMSWEKLHNIRSNGTTVVFTSEELAKIKEKHKMVQKLSTESTYRSEIIIYPSNEQVQLEILAKKQNTENLSSHLIVPRSKGLEEIECDKLTVELAKQLPESDKLKTLLGGTDVKTAFDYVEEIFGLGTINVASKNYSYSAKNDIAAMENGEEMSETRSPRRSLSPLAENSVYLISSESKTKLLTQCSDDTEKTNSIPIDTDSLLQKKEDLVKRLDKKLEILRLERQAIHEDMSSNEKLGKEVSSRVAEVATSGERNKVALHVLEVEKITALLLGLAGRLARAQNALASLGENVDSQEKTVLESKRDKLMEQLEEARVLKLSIEKRSRNVSTLLLKYFTQEEYADYEHFVTMKAKLAVDAREIEEKIKLGEEQLMALKETLSGNLGPIL</sequence>
<evidence type="ECO:0000256" key="4">
    <source>
        <dbReference type="ARBA" id="ARBA00023212"/>
    </source>
</evidence>
<dbReference type="PANTHER" id="PTHR15012">
    <property type="entry name" value="APICAL PROTEIN/SHROOM-RELATED"/>
    <property type="match status" value="1"/>
</dbReference>
<dbReference type="Pfam" id="PF08687">
    <property type="entry name" value="ASD2"/>
    <property type="match status" value="1"/>
</dbReference>
<comment type="caution">
    <text evidence="8">The sequence shown here is derived from an EMBL/GenBank/DDBJ whole genome shotgun (WGS) entry which is preliminary data.</text>
</comment>
<keyword evidence="3" id="KW-0963">Cytoplasm</keyword>